<dbReference type="EMBL" id="JANCPR020000069">
    <property type="protein sequence ID" value="MDJ1137940.1"/>
    <property type="molecule type" value="Genomic_DNA"/>
</dbReference>
<evidence type="ECO:0000313" key="2">
    <source>
        <dbReference type="Proteomes" id="UP001214441"/>
    </source>
</evidence>
<dbReference type="Proteomes" id="UP001214441">
    <property type="component" value="Unassembled WGS sequence"/>
</dbReference>
<gene>
    <name evidence="1" type="ORF">NMN56_039485</name>
</gene>
<protein>
    <submittedName>
        <fullName evidence="1">Uncharacterized protein</fullName>
    </submittedName>
</protein>
<comment type="caution">
    <text evidence="1">The sequence shown here is derived from an EMBL/GenBank/DDBJ whole genome shotgun (WGS) entry which is preliminary data.</text>
</comment>
<keyword evidence="2" id="KW-1185">Reference proteome</keyword>
<evidence type="ECO:0000313" key="1">
    <source>
        <dbReference type="EMBL" id="MDJ1137940.1"/>
    </source>
</evidence>
<sequence length="87" mass="9507">MGQQIIRQPDGSLAVFSTTTDTIIVAGASPDELIEWHAEQAAQAAREQASRHIQHVLDGDAETVYGRRAMAWEDAVRISREHGGDLP</sequence>
<accession>A0ABT7A9D8</accession>
<name>A0ABT7A9D8_9ACTN</name>
<organism evidence="1 2">
    <name type="scientific">Streptomyces iconiensis</name>
    <dbReference type="NCBI Taxonomy" id="1384038"/>
    <lineage>
        <taxon>Bacteria</taxon>
        <taxon>Bacillati</taxon>
        <taxon>Actinomycetota</taxon>
        <taxon>Actinomycetes</taxon>
        <taxon>Kitasatosporales</taxon>
        <taxon>Streptomycetaceae</taxon>
        <taxon>Streptomyces</taxon>
    </lineage>
</organism>
<dbReference type="RefSeq" id="WP_274039031.1">
    <property type="nucleotide sequence ID" value="NZ_JANCPR020000069.1"/>
</dbReference>
<proteinExistence type="predicted"/>
<reference evidence="1 2" key="1">
    <citation type="submission" date="2023-05" db="EMBL/GenBank/DDBJ databases">
        <title>Streptantibioticus silvisoli sp. nov., acidotolerant actinomycetes 1 from pine litter.</title>
        <authorList>
            <person name="Swiecimska M."/>
            <person name="Golinska P."/>
            <person name="Sangal V."/>
            <person name="Wachnowicz B."/>
            <person name="Goodfellow M."/>
        </authorList>
    </citation>
    <scope>NUCLEOTIDE SEQUENCE [LARGE SCALE GENOMIC DNA]</scope>
    <source>
        <strain evidence="1 2">DSM 42109</strain>
    </source>
</reference>